<keyword evidence="1 7" id="KW-0808">Transferase</keyword>
<dbReference type="Pfam" id="PF04265">
    <property type="entry name" value="TPK_B1_binding"/>
    <property type="match status" value="1"/>
</dbReference>
<comment type="caution">
    <text evidence="7">The sequence shown here is derived from an EMBL/GenBank/DDBJ whole genome shotgun (WGS) entry which is preliminary data.</text>
</comment>
<proteinExistence type="predicted"/>
<organism evidence="7 8">
    <name type="scientific">Gallibacter intestinalis</name>
    <dbReference type="NCBI Taxonomy" id="2779356"/>
    <lineage>
        <taxon>Bacteria</taxon>
        <taxon>Bacillati</taxon>
        <taxon>Bacillota</taxon>
        <taxon>Clostridia</taxon>
        <taxon>Eubacteriales</taxon>
        <taxon>Eubacteriaceae</taxon>
        <taxon>Gallibacter</taxon>
    </lineage>
</organism>
<evidence type="ECO:0000256" key="2">
    <source>
        <dbReference type="ARBA" id="ARBA00022741"/>
    </source>
</evidence>
<name>A0ABR9QW66_9FIRM</name>
<feature type="domain" description="Thiamin pyrophosphokinase thiamin-binding" evidence="6">
    <location>
        <begin position="140"/>
        <end position="205"/>
    </location>
</feature>
<evidence type="ECO:0000256" key="4">
    <source>
        <dbReference type="ARBA" id="ARBA00022840"/>
    </source>
</evidence>
<accession>A0ABR9QW66</accession>
<evidence type="ECO:0000313" key="7">
    <source>
        <dbReference type="EMBL" id="MBE5035113.1"/>
    </source>
</evidence>
<keyword evidence="3" id="KW-0418">Kinase</keyword>
<keyword evidence="8" id="KW-1185">Reference proteome</keyword>
<dbReference type="SMART" id="SM00983">
    <property type="entry name" value="TPK_B1_binding"/>
    <property type="match status" value="1"/>
</dbReference>
<dbReference type="GO" id="GO:0004788">
    <property type="term" value="F:thiamine diphosphokinase activity"/>
    <property type="evidence" value="ECO:0007669"/>
    <property type="project" value="UniProtKB-EC"/>
</dbReference>
<keyword evidence="2" id="KW-0547">Nucleotide-binding</keyword>
<dbReference type="SUPFAM" id="SSF63999">
    <property type="entry name" value="Thiamin pyrophosphokinase, catalytic domain"/>
    <property type="match status" value="1"/>
</dbReference>
<dbReference type="InterPro" id="IPR036759">
    <property type="entry name" value="TPK_catalytic_sf"/>
</dbReference>
<evidence type="ECO:0000313" key="8">
    <source>
        <dbReference type="Proteomes" id="UP001516588"/>
    </source>
</evidence>
<sequence length="211" mass="22975">MEKKKIMIITSYIEGEKDKIDELIRDTAADFIICADGGVVYAERAGITPDLIVGDFDSLGHAPKGDNVIKVPVEKDDTDLQLALSLAIENHAKEITIIGGIGGRVDHTIGNIQNIVHYSENGVEINMIDPMQSITVQRPGTRIYKGGAGMKFSAFAHTPEVTGLTYKGAYYPLNNHTITNSFPLGISNEFVDSQIEVSFKTGILIVVRTLL</sequence>
<dbReference type="PANTHER" id="PTHR41299">
    <property type="entry name" value="THIAMINE PYROPHOSPHOKINASE"/>
    <property type="match status" value="1"/>
</dbReference>
<dbReference type="InterPro" id="IPR053149">
    <property type="entry name" value="TPK"/>
</dbReference>
<keyword evidence="4" id="KW-0067">ATP-binding</keyword>
<dbReference type="NCBIfam" id="TIGR01378">
    <property type="entry name" value="thi_PPkinase"/>
    <property type="match status" value="1"/>
</dbReference>
<reference evidence="7 8" key="1">
    <citation type="submission" date="2020-10" db="EMBL/GenBank/DDBJ databases">
        <title>ChiBAC.</title>
        <authorList>
            <person name="Zenner C."/>
            <person name="Hitch T.C.A."/>
            <person name="Clavel T."/>
        </authorList>
    </citation>
    <scope>NUCLEOTIDE SEQUENCE [LARGE SCALE GENOMIC DNA]</scope>
    <source>
        <strain evidence="7 8">DSM 108706</strain>
    </source>
</reference>
<dbReference type="Gene3D" id="3.40.50.10240">
    <property type="entry name" value="Thiamin pyrophosphokinase, catalytic domain"/>
    <property type="match status" value="1"/>
</dbReference>
<dbReference type="CDD" id="cd07995">
    <property type="entry name" value="TPK"/>
    <property type="match status" value="1"/>
</dbReference>
<evidence type="ECO:0000256" key="3">
    <source>
        <dbReference type="ARBA" id="ARBA00022777"/>
    </source>
</evidence>
<dbReference type="EC" id="2.7.6.2" evidence="5"/>
<dbReference type="InterPro" id="IPR007371">
    <property type="entry name" value="TPK_catalytic"/>
</dbReference>
<evidence type="ECO:0000256" key="5">
    <source>
        <dbReference type="NCBIfam" id="TIGR01378"/>
    </source>
</evidence>
<evidence type="ECO:0000256" key="1">
    <source>
        <dbReference type="ARBA" id="ARBA00022679"/>
    </source>
</evidence>
<dbReference type="EMBL" id="JADCKA010000002">
    <property type="protein sequence ID" value="MBE5035113.1"/>
    <property type="molecule type" value="Genomic_DNA"/>
</dbReference>
<protein>
    <recommendedName>
        <fullName evidence="5">Thiamine diphosphokinase</fullName>
        <ecNumber evidence="5">2.7.6.2</ecNumber>
    </recommendedName>
</protein>
<evidence type="ECO:0000259" key="6">
    <source>
        <dbReference type="SMART" id="SM00983"/>
    </source>
</evidence>
<dbReference type="InterPro" id="IPR006282">
    <property type="entry name" value="Thi_PPkinase"/>
</dbReference>
<dbReference type="InterPro" id="IPR007373">
    <property type="entry name" value="Thiamin_PyroPKinase_B1-bd"/>
</dbReference>
<dbReference type="Pfam" id="PF04263">
    <property type="entry name" value="TPK_catalytic"/>
    <property type="match status" value="1"/>
</dbReference>
<dbReference type="Proteomes" id="UP001516588">
    <property type="component" value="Unassembled WGS sequence"/>
</dbReference>
<dbReference type="PANTHER" id="PTHR41299:SF1">
    <property type="entry name" value="THIAMINE PYROPHOSPHOKINASE"/>
    <property type="match status" value="1"/>
</dbReference>
<gene>
    <name evidence="7" type="ORF">INF20_02320</name>
</gene>